<accession>A0A3G6J4R0</accession>
<evidence type="ECO:0000313" key="4">
    <source>
        <dbReference type="EMBL" id="AZA12936.1"/>
    </source>
</evidence>
<evidence type="ECO:0000256" key="1">
    <source>
        <dbReference type="SAM" id="MobiDB-lite"/>
    </source>
</evidence>
<protein>
    <recommendedName>
        <fullName evidence="3">DUF3152 domain-containing protein</fullName>
    </recommendedName>
</protein>
<dbReference type="Proteomes" id="UP000269019">
    <property type="component" value="Chromosome"/>
</dbReference>
<feature type="compositionally biased region" description="Low complexity" evidence="1">
    <location>
        <begin position="47"/>
        <end position="57"/>
    </location>
</feature>
<feature type="region of interest" description="Disordered" evidence="1">
    <location>
        <begin position="87"/>
        <end position="106"/>
    </location>
</feature>
<keyword evidence="2" id="KW-0812">Transmembrane</keyword>
<dbReference type="Pfam" id="PF11350">
    <property type="entry name" value="DUF3152"/>
    <property type="match status" value="1"/>
</dbReference>
<gene>
    <name evidence="4" type="ORF">CCHOA_02595</name>
</gene>
<dbReference type="InterPro" id="IPR022603">
    <property type="entry name" value="DUF3152"/>
</dbReference>
<keyword evidence="5" id="KW-1185">Reference proteome</keyword>
<evidence type="ECO:0000256" key="2">
    <source>
        <dbReference type="SAM" id="Phobius"/>
    </source>
</evidence>
<evidence type="ECO:0000259" key="3">
    <source>
        <dbReference type="Pfam" id="PF11350"/>
    </source>
</evidence>
<keyword evidence="2" id="KW-1133">Transmembrane helix</keyword>
<dbReference type="SUPFAM" id="SSF55486">
    <property type="entry name" value="Metalloproteases ('zincins'), catalytic domain"/>
    <property type="match status" value="1"/>
</dbReference>
<reference evidence="4 5" key="1">
    <citation type="submission" date="2018-11" db="EMBL/GenBank/DDBJ databases">
        <authorList>
            <person name="Kleinhagauer T."/>
            <person name="Glaeser S.P."/>
            <person name="Spergser J."/>
            <person name="Ruckert C."/>
            <person name="Kaempfer P."/>
            <person name="Busse H.-J."/>
        </authorList>
    </citation>
    <scope>NUCLEOTIDE SEQUENCE [LARGE SCALE GENOMIC DNA]</scope>
    <source>
        <strain evidence="4 5">200CH</strain>
    </source>
</reference>
<dbReference type="EMBL" id="CP033896">
    <property type="protein sequence ID" value="AZA12936.1"/>
    <property type="molecule type" value="Genomic_DNA"/>
</dbReference>
<feature type="region of interest" description="Disordered" evidence="1">
    <location>
        <begin position="45"/>
        <end position="82"/>
    </location>
</feature>
<dbReference type="RefSeq" id="WP_245992175.1">
    <property type="nucleotide sequence ID" value="NZ_CP033896.1"/>
</dbReference>
<keyword evidence="2" id="KW-0472">Membrane</keyword>
<dbReference type="KEGG" id="ccho:CCHOA_02595"/>
<sequence length="302" mass="32379">MKDVSNEPLLVRFARSYGWRAYAIPVLLVITVWVVVDVARGGMAEDSPPAATSPSSAVQVETTAAQPVDSGRGPGPDPATYESHISREVGELPPGGPYTEQGTGRYHLAGKAGPKIGVGATQTFTYTVEVEEGIAASEYGGDDAFAALVDATLNDPRGWTHDEQFAFQHVDGTQPVTPDLRIQLSSIATTHAACGHDIAMETSCFTAVGNRVIINEARWVRGAITFAGDLGSYRRYLINHEVGHGIGYANHVPCGGEGALAPVMMQQTLSLSNSVLHSIDPNEVYDDDDRQCRYNPWPFPNP</sequence>
<proteinExistence type="predicted"/>
<evidence type="ECO:0000313" key="5">
    <source>
        <dbReference type="Proteomes" id="UP000269019"/>
    </source>
</evidence>
<organism evidence="4 5">
    <name type="scientific">Corynebacterium choanae</name>
    <dbReference type="NCBI Taxonomy" id="1862358"/>
    <lineage>
        <taxon>Bacteria</taxon>
        <taxon>Bacillati</taxon>
        <taxon>Actinomycetota</taxon>
        <taxon>Actinomycetes</taxon>
        <taxon>Mycobacteriales</taxon>
        <taxon>Corynebacteriaceae</taxon>
        <taxon>Corynebacterium</taxon>
    </lineage>
</organism>
<name>A0A3G6J4R0_9CORY</name>
<dbReference type="AlphaFoldDB" id="A0A3G6J4R0"/>
<feature type="domain" description="DUF3152" evidence="3">
    <location>
        <begin position="92"/>
        <end position="300"/>
    </location>
</feature>
<feature type="transmembrane region" description="Helical" evidence="2">
    <location>
        <begin position="20"/>
        <end position="39"/>
    </location>
</feature>